<dbReference type="InterPro" id="IPR001647">
    <property type="entry name" value="HTH_TetR"/>
</dbReference>
<dbReference type="Pfam" id="PF17939">
    <property type="entry name" value="TetR_C_30"/>
    <property type="match status" value="1"/>
</dbReference>
<dbReference type="EMBL" id="KF264546">
    <property type="protein sequence ID" value="AGS49526.1"/>
    <property type="molecule type" value="Genomic_DNA"/>
</dbReference>
<keyword evidence="2" id="KW-0238">DNA-binding</keyword>
<reference evidence="6" key="1">
    <citation type="journal article" date="2013" name="Proc. Natl. Acad. Sci. U.S.A.">
        <title>Mapping gene clusters within arrayed metagenomic libraries to expand the structural diversity of biomedically relevant natural products.</title>
        <authorList>
            <person name="Owen J.G."/>
            <person name="Reddy B.V."/>
            <person name="Ternei M.A."/>
            <person name="Charlop-Powers Z."/>
            <person name="Calle P.Y."/>
            <person name="Kim J.H."/>
            <person name="Brady S.F."/>
        </authorList>
    </citation>
    <scope>NUCLEOTIDE SEQUENCE</scope>
</reference>
<evidence type="ECO:0000256" key="3">
    <source>
        <dbReference type="ARBA" id="ARBA00023163"/>
    </source>
</evidence>
<evidence type="ECO:0000256" key="2">
    <source>
        <dbReference type="ARBA" id="ARBA00023125"/>
    </source>
</evidence>
<keyword evidence="3" id="KW-0804">Transcription</keyword>
<dbReference type="Pfam" id="PF00440">
    <property type="entry name" value="TetR_N"/>
    <property type="match status" value="1"/>
</dbReference>
<dbReference type="AlphaFoldDB" id="S5TUA2"/>
<dbReference type="PANTHER" id="PTHR30055">
    <property type="entry name" value="HTH-TYPE TRANSCRIPTIONAL REGULATOR RUTR"/>
    <property type="match status" value="1"/>
</dbReference>
<dbReference type="InterPro" id="IPR009057">
    <property type="entry name" value="Homeodomain-like_sf"/>
</dbReference>
<keyword evidence="1" id="KW-0805">Transcription regulation</keyword>
<dbReference type="SUPFAM" id="SSF46689">
    <property type="entry name" value="Homeodomain-like"/>
    <property type="match status" value="1"/>
</dbReference>
<dbReference type="GO" id="GO:0003700">
    <property type="term" value="F:DNA-binding transcription factor activity"/>
    <property type="evidence" value="ECO:0007669"/>
    <property type="project" value="TreeGrafter"/>
</dbReference>
<feature type="domain" description="HTH tetR-type" evidence="4">
    <location>
        <begin position="24"/>
        <end position="71"/>
    </location>
</feature>
<evidence type="ECO:0000259" key="4">
    <source>
        <dbReference type="Pfam" id="PF00440"/>
    </source>
</evidence>
<sequence>MAGVVTVAGKTVRPERGSATRELILATAERLFGEHGMHAVSNRLIGEAAGQSNTAAVSYHFGTKADLVRAITRRHTEQIEHLRVYMMAEIAGSAELRDWVACFVRSLTEHLAELGSPSWYARFLAQVMSDPALHDITIEESLASPSLRMLLERLNGWVPDLPPVVRAQRWSMARHLMVQMCVDQERALADGSSEHNPVAVSWDELATSLIDAIVALWQAPVSS</sequence>
<dbReference type="Gene3D" id="1.10.357.10">
    <property type="entry name" value="Tetracycline Repressor, domain 2"/>
    <property type="match status" value="1"/>
</dbReference>
<name>S5TUA2_9BACT</name>
<evidence type="ECO:0000256" key="1">
    <source>
        <dbReference type="ARBA" id="ARBA00023015"/>
    </source>
</evidence>
<proteinExistence type="predicted"/>
<accession>S5TUA2</accession>
<feature type="domain" description="PsrA tetracyclin repressor-like C-terminal" evidence="5">
    <location>
        <begin position="102"/>
        <end position="215"/>
    </location>
</feature>
<evidence type="ECO:0000259" key="5">
    <source>
        <dbReference type="Pfam" id="PF17939"/>
    </source>
</evidence>
<dbReference type="InterPro" id="IPR050109">
    <property type="entry name" value="HTH-type_TetR-like_transc_reg"/>
</dbReference>
<evidence type="ECO:0000313" key="6">
    <source>
        <dbReference type="EMBL" id="AGS49526.1"/>
    </source>
</evidence>
<dbReference type="InterPro" id="IPR041586">
    <property type="entry name" value="PsrA_TetR_C"/>
</dbReference>
<protein>
    <submittedName>
        <fullName evidence="6">Transcriptional regulator, TetR family</fullName>
    </submittedName>
</protein>
<dbReference type="GO" id="GO:0000976">
    <property type="term" value="F:transcription cis-regulatory region binding"/>
    <property type="evidence" value="ECO:0007669"/>
    <property type="project" value="TreeGrafter"/>
</dbReference>
<dbReference type="PANTHER" id="PTHR30055:SF234">
    <property type="entry name" value="HTH-TYPE TRANSCRIPTIONAL REGULATOR BETI"/>
    <property type="match status" value="1"/>
</dbReference>
<organism evidence="6">
    <name type="scientific">uncultured bacterium esnapd7</name>
    <dbReference type="NCBI Taxonomy" id="1366614"/>
    <lineage>
        <taxon>Bacteria</taxon>
        <taxon>environmental samples</taxon>
    </lineage>
</organism>